<dbReference type="EMBL" id="BMAT01006947">
    <property type="protein sequence ID" value="GFS22844.1"/>
    <property type="molecule type" value="Genomic_DNA"/>
</dbReference>
<protein>
    <submittedName>
        <fullName evidence="1">Uncharacterized protein</fullName>
    </submittedName>
</protein>
<evidence type="ECO:0000313" key="1">
    <source>
        <dbReference type="EMBL" id="GFS22844.1"/>
    </source>
</evidence>
<gene>
    <name evidence="1" type="ORF">ElyMa_003374100</name>
</gene>
<accession>A0AAV4JJ79</accession>
<comment type="caution">
    <text evidence="1">The sequence shown here is derived from an EMBL/GenBank/DDBJ whole genome shotgun (WGS) entry which is preliminary data.</text>
</comment>
<keyword evidence="2" id="KW-1185">Reference proteome</keyword>
<organism evidence="1 2">
    <name type="scientific">Elysia marginata</name>
    <dbReference type="NCBI Taxonomy" id="1093978"/>
    <lineage>
        <taxon>Eukaryota</taxon>
        <taxon>Metazoa</taxon>
        <taxon>Spiralia</taxon>
        <taxon>Lophotrochozoa</taxon>
        <taxon>Mollusca</taxon>
        <taxon>Gastropoda</taxon>
        <taxon>Heterobranchia</taxon>
        <taxon>Euthyneura</taxon>
        <taxon>Panpulmonata</taxon>
        <taxon>Sacoglossa</taxon>
        <taxon>Placobranchoidea</taxon>
        <taxon>Plakobranchidae</taxon>
        <taxon>Elysia</taxon>
    </lineage>
</organism>
<dbReference type="Proteomes" id="UP000762676">
    <property type="component" value="Unassembled WGS sequence"/>
</dbReference>
<name>A0AAV4JJ79_9GAST</name>
<reference evidence="1 2" key="1">
    <citation type="journal article" date="2021" name="Elife">
        <title>Chloroplast acquisition without the gene transfer in kleptoplastic sea slugs, Plakobranchus ocellatus.</title>
        <authorList>
            <person name="Maeda T."/>
            <person name="Takahashi S."/>
            <person name="Yoshida T."/>
            <person name="Shimamura S."/>
            <person name="Takaki Y."/>
            <person name="Nagai Y."/>
            <person name="Toyoda A."/>
            <person name="Suzuki Y."/>
            <person name="Arimoto A."/>
            <person name="Ishii H."/>
            <person name="Satoh N."/>
            <person name="Nishiyama T."/>
            <person name="Hasebe M."/>
            <person name="Maruyama T."/>
            <person name="Minagawa J."/>
            <person name="Obokata J."/>
            <person name="Shigenobu S."/>
        </authorList>
    </citation>
    <scope>NUCLEOTIDE SEQUENCE [LARGE SCALE GENOMIC DNA]</scope>
</reference>
<sequence>MSAPGLSCLLSCLTRPEQDLLGIHSLASPAWVIRPVPDTSIRSNVRTETLTVAASSDCGMRDQKLYRRMREVGLWLLMDDARSARARSSETKSRET</sequence>
<proteinExistence type="predicted"/>
<dbReference type="AlphaFoldDB" id="A0AAV4JJ79"/>
<evidence type="ECO:0000313" key="2">
    <source>
        <dbReference type="Proteomes" id="UP000762676"/>
    </source>
</evidence>